<name>A0A151NBW7_ALLMI</name>
<keyword evidence="3" id="KW-1185">Reference proteome</keyword>
<dbReference type="Gene3D" id="1.10.4020.10">
    <property type="entry name" value="DNA breaking-rejoining enzymes"/>
    <property type="match status" value="1"/>
</dbReference>
<evidence type="ECO:0000313" key="3">
    <source>
        <dbReference type="Proteomes" id="UP000050525"/>
    </source>
</evidence>
<dbReference type="Pfam" id="PF02023">
    <property type="entry name" value="SCAN"/>
    <property type="match status" value="1"/>
</dbReference>
<proteinExistence type="predicted"/>
<protein>
    <recommendedName>
        <fullName evidence="1">SCAN box domain-containing protein</fullName>
    </recommendedName>
</protein>
<dbReference type="STRING" id="8496.A0A151NBW7"/>
<organism evidence="2 3">
    <name type="scientific">Alligator mississippiensis</name>
    <name type="common">American alligator</name>
    <dbReference type="NCBI Taxonomy" id="8496"/>
    <lineage>
        <taxon>Eukaryota</taxon>
        <taxon>Metazoa</taxon>
        <taxon>Chordata</taxon>
        <taxon>Craniata</taxon>
        <taxon>Vertebrata</taxon>
        <taxon>Euteleostomi</taxon>
        <taxon>Archelosauria</taxon>
        <taxon>Archosauria</taxon>
        <taxon>Crocodylia</taxon>
        <taxon>Alligatoridae</taxon>
        <taxon>Alligatorinae</taxon>
        <taxon>Alligator</taxon>
    </lineage>
</organism>
<feature type="domain" description="SCAN box" evidence="1">
    <location>
        <begin position="133"/>
        <end position="209"/>
    </location>
</feature>
<gene>
    <name evidence="2" type="ORF">Y1Q_0002533</name>
</gene>
<accession>A0A151NBW7</accession>
<dbReference type="EMBL" id="AKHW03003598">
    <property type="protein sequence ID" value="KYO34119.1"/>
    <property type="molecule type" value="Genomic_DNA"/>
</dbReference>
<reference evidence="2 3" key="1">
    <citation type="journal article" date="2012" name="Genome Biol.">
        <title>Sequencing three crocodilian genomes to illuminate the evolution of archosaurs and amniotes.</title>
        <authorList>
            <person name="St John J.A."/>
            <person name="Braun E.L."/>
            <person name="Isberg S.R."/>
            <person name="Miles L.G."/>
            <person name="Chong A.Y."/>
            <person name="Gongora J."/>
            <person name="Dalzell P."/>
            <person name="Moran C."/>
            <person name="Bed'hom B."/>
            <person name="Abzhanov A."/>
            <person name="Burgess S.C."/>
            <person name="Cooksey A.M."/>
            <person name="Castoe T.A."/>
            <person name="Crawford N.G."/>
            <person name="Densmore L.D."/>
            <person name="Drew J.C."/>
            <person name="Edwards S.V."/>
            <person name="Faircloth B.C."/>
            <person name="Fujita M.K."/>
            <person name="Greenwold M.J."/>
            <person name="Hoffmann F.G."/>
            <person name="Howard J.M."/>
            <person name="Iguchi T."/>
            <person name="Janes D.E."/>
            <person name="Khan S.Y."/>
            <person name="Kohno S."/>
            <person name="de Koning A.J."/>
            <person name="Lance S.L."/>
            <person name="McCarthy F.M."/>
            <person name="McCormack J.E."/>
            <person name="Merchant M.E."/>
            <person name="Peterson D.G."/>
            <person name="Pollock D.D."/>
            <person name="Pourmand N."/>
            <person name="Raney B.J."/>
            <person name="Roessler K.A."/>
            <person name="Sanford J.R."/>
            <person name="Sawyer R.H."/>
            <person name="Schmidt C.J."/>
            <person name="Triplett E.W."/>
            <person name="Tuberville T.D."/>
            <person name="Venegas-Anaya M."/>
            <person name="Howard J.T."/>
            <person name="Jarvis E.D."/>
            <person name="Guillette L.J.Jr."/>
            <person name="Glenn T.C."/>
            <person name="Green R.E."/>
            <person name="Ray D.A."/>
        </authorList>
    </citation>
    <scope>NUCLEOTIDE SEQUENCE [LARGE SCALE GENOMIC DNA]</scope>
    <source>
        <strain evidence="2">KSC_2009_1</strain>
    </source>
</reference>
<sequence length="232" mass="26990">MENPDLATYANMQALAMGPADVLGQNLQLLTQILSSQQQMLDQQQDWRQHSLASFKMPKMTKEDDPEAYIEAFEWHALMTGLDKRYWASQLGALVVGKAQAAYWALLREDALDYEPVKEAILYRLEINPEHYRHRFRAKKGHEIRQLRVLLQLLRDLLDKWVSPAGQDREVLADQIVLEQFQNDLEERIQRWVRQHTPQNCEEALRLAEAFAASESYYPRERKNQGSSVVAP</sequence>
<dbReference type="Proteomes" id="UP000050525">
    <property type="component" value="Unassembled WGS sequence"/>
</dbReference>
<evidence type="ECO:0000259" key="1">
    <source>
        <dbReference type="PROSITE" id="PS50804"/>
    </source>
</evidence>
<dbReference type="PROSITE" id="PS50804">
    <property type="entry name" value="SCAN_BOX"/>
    <property type="match status" value="1"/>
</dbReference>
<dbReference type="SUPFAM" id="SSF47353">
    <property type="entry name" value="Retrovirus capsid dimerization domain-like"/>
    <property type="match status" value="1"/>
</dbReference>
<dbReference type="InterPro" id="IPR038269">
    <property type="entry name" value="SCAN_sf"/>
</dbReference>
<evidence type="ECO:0000313" key="2">
    <source>
        <dbReference type="EMBL" id="KYO34119.1"/>
    </source>
</evidence>
<dbReference type="PANTHER" id="PTHR46888:SF1">
    <property type="entry name" value="RIBONUCLEASE H"/>
    <property type="match status" value="1"/>
</dbReference>
<dbReference type="AlphaFoldDB" id="A0A151NBW7"/>
<dbReference type="PANTHER" id="PTHR46888">
    <property type="entry name" value="ZINC KNUCKLE DOMAINCONTAINING PROTEIN-RELATED"/>
    <property type="match status" value="1"/>
</dbReference>
<comment type="caution">
    <text evidence="2">The sequence shown here is derived from an EMBL/GenBank/DDBJ whole genome shotgun (WGS) entry which is preliminary data.</text>
</comment>
<dbReference type="InterPro" id="IPR003309">
    <property type="entry name" value="SCAN_dom"/>
</dbReference>